<dbReference type="Gramene" id="PRQ46213">
    <property type="protein sequence ID" value="PRQ46213"/>
    <property type="gene ID" value="RchiOBHm_Chr2g0086621"/>
</dbReference>
<organism evidence="1 2">
    <name type="scientific">Rosa chinensis</name>
    <name type="common">China rose</name>
    <dbReference type="NCBI Taxonomy" id="74649"/>
    <lineage>
        <taxon>Eukaryota</taxon>
        <taxon>Viridiplantae</taxon>
        <taxon>Streptophyta</taxon>
        <taxon>Embryophyta</taxon>
        <taxon>Tracheophyta</taxon>
        <taxon>Spermatophyta</taxon>
        <taxon>Magnoliopsida</taxon>
        <taxon>eudicotyledons</taxon>
        <taxon>Gunneridae</taxon>
        <taxon>Pentapetalae</taxon>
        <taxon>rosids</taxon>
        <taxon>fabids</taxon>
        <taxon>Rosales</taxon>
        <taxon>Rosaceae</taxon>
        <taxon>Rosoideae</taxon>
        <taxon>Rosoideae incertae sedis</taxon>
        <taxon>Rosa</taxon>
    </lineage>
</organism>
<sequence length="70" mass="7950">MRGEPSVHDCLIGKELFRQALEQQPALDLWRARTVAIFVVGPAINFSVSDRKTSFKHPHCHSQGKPAYYI</sequence>
<dbReference type="AlphaFoldDB" id="A0A2P6RIG8"/>
<accession>A0A2P6RIG8</accession>
<protein>
    <submittedName>
        <fullName evidence="1">Uncharacterized protein</fullName>
    </submittedName>
</protein>
<keyword evidence="2" id="KW-1185">Reference proteome</keyword>
<evidence type="ECO:0000313" key="2">
    <source>
        <dbReference type="Proteomes" id="UP000238479"/>
    </source>
</evidence>
<name>A0A2P6RIG8_ROSCH</name>
<proteinExistence type="predicted"/>
<dbReference type="EMBL" id="PDCK01000040">
    <property type="protein sequence ID" value="PRQ46213.1"/>
    <property type="molecule type" value="Genomic_DNA"/>
</dbReference>
<reference evidence="1 2" key="1">
    <citation type="journal article" date="2018" name="Nat. Genet.">
        <title>The Rosa genome provides new insights in the design of modern roses.</title>
        <authorList>
            <person name="Bendahmane M."/>
        </authorList>
    </citation>
    <scope>NUCLEOTIDE SEQUENCE [LARGE SCALE GENOMIC DNA]</scope>
    <source>
        <strain evidence="2">cv. Old Blush</strain>
    </source>
</reference>
<evidence type="ECO:0000313" key="1">
    <source>
        <dbReference type="EMBL" id="PRQ46213.1"/>
    </source>
</evidence>
<gene>
    <name evidence="1" type="ORF">RchiOBHm_Chr2g0086621</name>
</gene>
<comment type="caution">
    <text evidence="1">The sequence shown here is derived from an EMBL/GenBank/DDBJ whole genome shotgun (WGS) entry which is preliminary data.</text>
</comment>
<dbReference type="Proteomes" id="UP000238479">
    <property type="component" value="Chromosome 2"/>
</dbReference>